<gene>
    <name evidence="2" type="ORF">MIPYR_50199</name>
</gene>
<reference evidence="2" key="1">
    <citation type="submission" date="2016-03" db="EMBL/GenBank/DDBJ databases">
        <authorList>
            <person name="Ploux O."/>
        </authorList>
    </citation>
    <scope>NUCLEOTIDE SEQUENCE</scope>
    <source>
        <strain evidence="2">UC1</strain>
    </source>
</reference>
<organism evidence="2">
    <name type="scientific">uncultured Microbacterium sp</name>
    <dbReference type="NCBI Taxonomy" id="191216"/>
    <lineage>
        <taxon>Bacteria</taxon>
        <taxon>Bacillati</taxon>
        <taxon>Actinomycetota</taxon>
        <taxon>Actinomycetes</taxon>
        <taxon>Micrococcales</taxon>
        <taxon>Microbacteriaceae</taxon>
        <taxon>Microbacterium</taxon>
        <taxon>environmental samples</taxon>
    </lineage>
</organism>
<keyword evidence="1" id="KW-1133">Transmembrane helix</keyword>
<protein>
    <submittedName>
        <fullName evidence="2">Uncharacterized protein</fullName>
    </submittedName>
</protein>
<keyword evidence="1" id="KW-0812">Transmembrane</keyword>
<evidence type="ECO:0000256" key="1">
    <source>
        <dbReference type="SAM" id="Phobius"/>
    </source>
</evidence>
<proteinExistence type="predicted"/>
<sequence length="526" mass="54169">MLVKLADLRRDQSGSSLVAVLIIMLVLTIAGLALGSIVVNTAGMVSDTRSSAESRATADAGLAAVSASLKRGEITCPTAPAKLTVPSAPVSSDAGSATYAYSVSCSSTTAMVRVNADVRGARTSVQADYAYSSVSSTGGDMIFFGTGTLTFNSNVVVTDPGRSVNVVIPQATLFECNAKIPGTLTVKGNIKTSSGCDVKGLVEAGGTLNMCCGSDVFRADLTLRGTGSSTVRGTVSGNILANGALEFGWENKIIGGSVRTTGDVQLGNVRINGSLTFPSARTYTPNSGVVVGGVVRPATVPTVPPLVLPTWFEYKYNASDWPGYNVVTLVNSGSGVGSCDYLNASPGTGWTTWLGSLSADTVLDARACSKLSSNNGSNPTVQLKKNLVLLANEFDLTMLKVKAAATAVGKPSLYITTEDRTPADVKPTCGSGQSKLYINGTIIEASVRAIGYSPCTVDVGSMGIDQWSGTLYGGTWTPGGQFTFTADPIGLPGMGAEHGISVETKTVGALVRQRDVVYADLSGWVP</sequence>
<accession>A0A1Y5PDY4</accession>
<dbReference type="AlphaFoldDB" id="A0A1Y5PDY4"/>
<feature type="transmembrane region" description="Helical" evidence="1">
    <location>
        <begin position="17"/>
        <end position="39"/>
    </location>
</feature>
<evidence type="ECO:0000313" key="2">
    <source>
        <dbReference type="EMBL" id="SBS74118.1"/>
    </source>
</evidence>
<dbReference type="EMBL" id="FLQR01000009">
    <property type="protein sequence ID" value="SBS74118.1"/>
    <property type="molecule type" value="Genomic_DNA"/>
</dbReference>
<name>A0A1Y5PDY4_9MICO</name>
<dbReference type="RefSeq" id="WP_295577121.1">
    <property type="nucleotide sequence ID" value="NZ_FLQR01000009.1"/>
</dbReference>
<keyword evidence="1" id="KW-0472">Membrane</keyword>